<feature type="transmembrane region" description="Helical" evidence="1">
    <location>
        <begin position="238"/>
        <end position="261"/>
    </location>
</feature>
<dbReference type="PANTHER" id="PTHR20948:SF2">
    <property type="entry name" value="TRANSMEMBRANE PROTEIN 164"/>
    <property type="match status" value="1"/>
</dbReference>
<keyword evidence="1" id="KW-0812">Transmembrane</keyword>
<feature type="transmembrane region" description="Helical" evidence="1">
    <location>
        <begin position="182"/>
        <end position="200"/>
    </location>
</feature>
<protein>
    <submittedName>
        <fullName evidence="2">Budding uninhibited by benzimidazoles 3</fullName>
    </submittedName>
</protein>
<evidence type="ECO:0000256" key="1">
    <source>
        <dbReference type="SAM" id="Phobius"/>
    </source>
</evidence>
<dbReference type="OrthoDB" id="17328at2759"/>
<dbReference type="Pfam" id="PF14808">
    <property type="entry name" value="TMEM164"/>
    <property type="match status" value="1"/>
</dbReference>
<evidence type="ECO:0000313" key="2">
    <source>
        <dbReference type="EMBL" id="KAF5403180.1"/>
    </source>
</evidence>
<gene>
    <name evidence="2" type="ORF">PHET_02783</name>
</gene>
<reference evidence="2" key="1">
    <citation type="submission" date="2019-05" db="EMBL/GenBank/DDBJ databases">
        <title>Annotation for the trematode Paragonimus heterotremus.</title>
        <authorList>
            <person name="Choi Y.-J."/>
        </authorList>
    </citation>
    <scope>NUCLEOTIDE SEQUENCE</scope>
    <source>
        <strain evidence="2">LC</strain>
    </source>
</reference>
<sequence>MFEWSYTGVNVSIPGAGGTSCINYVSSSQRFYETIIVFGVFSYLARWAWPRISLSFVPSSNNKPGGYKQILLILHCIVFGMELGFKCASSSLIWALNPCHILTIIQIFLLAFPPCALVTHLFRLQMHMLNGPLLALAFPVLNTRLLPFECGIYFIQHLLLLLIPVILVDQTTVYSVEPFDDLSWVVLSLSLQVLYHFLILQPIALMTGINLNNILCPAISDPFEGPHYRMAAMVHQPFLILILGKSITYFGLTWNAQLWWWQSAFLVNQSQPSQKPAVSTSGDLLDTWLKPEPEAKEISLNATPWCWTDLFRYQTYMVSGQTDRVYPLHKSSPADKPTTVVD</sequence>
<comment type="caution">
    <text evidence="2">The sequence shown here is derived from an EMBL/GenBank/DDBJ whole genome shotgun (WGS) entry which is preliminary data.</text>
</comment>
<dbReference type="EMBL" id="LUCH01001378">
    <property type="protein sequence ID" value="KAF5403180.1"/>
    <property type="molecule type" value="Genomic_DNA"/>
</dbReference>
<organism evidence="2 3">
    <name type="scientific">Paragonimus heterotremus</name>
    <dbReference type="NCBI Taxonomy" id="100268"/>
    <lineage>
        <taxon>Eukaryota</taxon>
        <taxon>Metazoa</taxon>
        <taxon>Spiralia</taxon>
        <taxon>Lophotrochozoa</taxon>
        <taxon>Platyhelminthes</taxon>
        <taxon>Trematoda</taxon>
        <taxon>Digenea</taxon>
        <taxon>Plagiorchiida</taxon>
        <taxon>Troglotremata</taxon>
        <taxon>Troglotrematidae</taxon>
        <taxon>Paragonimus</taxon>
    </lineage>
</organism>
<evidence type="ECO:0000313" key="3">
    <source>
        <dbReference type="Proteomes" id="UP000748531"/>
    </source>
</evidence>
<feature type="transmembrane region" description="Helical" evidence="1">
    <location>
        <begin position="145"/>
        <end position="167"/>
    </location>
</feature>
<keyword evidence="1" id="KW-0472">Membrane</keyword>
<dbReference type="Proteomes" id="UP000748531">
    <property type="component" value="Unassembled WGS sequence"/>
</dbReference>
<dbReference type="InterPro" id="IPR026508">
    <property type="entry name" value="TMEM164"/>
</dbReference>
<keyword evidence="1" id="KW-1133">Transmembrane helix</keyword>
<keyword evidence="3" id="KW-1185">Reference proteome</keyword>
<feature type="transmembrane region" description="Helical" evidence="1">
    <location>
        <begin position="31"/>
        <end position="49"/>
    </location>
</feature>
<feature type="transmembrane region" description="Helical" evidence="1">
    <location>
        <begin position="101"/>
        <end position="124"/>
    </location>
</feature>
<feature type="transmembrane region" description="Helical" evidence="1">
    <location>
        <begin position="70"/>
        <end position="95"/>
    </location>
</feature>
<proteinExistence type="predicted"/>
<dbReference type="AlphaFoldDB" id="A0A8J4WSX4"/>
<accession>A0A8J4WSX4</accession>
<dbReference type="PANTHER" id="PTHR20948">
    <property type="entry name" value="TRANSMEMBRANE PROTEIN 164"/>
    <property type="match status" value="1"/>
</dbReference>
<name>A0A8J4WSX4_9TREM</name>